<dbReference type="RefSeq" id="WP_005215376.1">
    <property type="nucleotide sequence ID" value="NZ_KB291697.1"/>
</dbReference>
<keyword evidence="5 7" id="KW-1133">Transmembrane helix</keyword>
<dbReference type="SUPFAM" id="SSF103473">
    <property type="entry name" value="MFS general substrate transporter"/>
    <property type="match status" value="1"/>
</dbReference>
<evidence type="ECO:0000256" key="2">
    <source>
        <dbReference type="ARBA" id="ARBA00022448"/>
    </source>
</evidence>
<feature type="transmembrane region" description="Helical" evidence="7">
    <location>
        <begin position="170"/>
        <end position="190"/>
    </location>
</feature>
<keyword evidence="4 7" id="KW-0812">Transmembrane</keyword>
<feature type="transmembrane region" description="Helical" evidence="7">
    <location>
        <begin position="359"/>
        <end position="381"/>
    </location>
</feature>
<dbReference type="InterPro" id="IPR036259">
    <property type="entry name" value="MFS_trans_sf"/>
</dbReference>
<dbReference type="OrthoDB" id="102502at2"/>
<dbReference type="PROSITE" id="PS50850">
    <property type="entry name" value="MFS"/>
    <property type="match status" value="1"/>
</dbReference>
<feature type="transmembrane region" description="Helical" evidence="7">
    <location>
        <begin position="334"/>
        <end position="353"/>
    </location>
</feature>
<feature type="transmembrane region" description="Helical" evidence="7">
    <location>
        <begin position="199"/>
        <end position="220"/>
    </location>
</feature>
<accession>L1Q5P8</accession>
<feature type="transmembrane region" description="Helical" evidence="7">
    <location>
        <begin position="402"/>
        <end position="420"/>
    </location>
</feature>
<feature type="transmembrane region" description="Helical" evidence="7">
    <location>
        <begin position="112"/>
        <end position="132"/>
    </location>
</feature>
<feature type="transmembrane region" description="Helical" evidence="7">
    <location>
        <begin position="232"/>
        <end position="249"/>
    </location>
</feature>
<dbReference type="Proteomes" id="UP000010420">
    <property type="component" value="Unassembled WGS sequence"/>
</dbReference>
<dbReference type="Gene3D" id="1.20.1250.20">
    <property type="entry name" value="MFS general substrate transporter like domains"/>
    <property type="match status" value="1"/>
</dbReference>
<evidence type="ECO:0000259" key="8">
    <source>
        <dbReference type="PROSITE" id="PS50850"/>
    </source>
</evidence>
<dbReference type="AlphaFoldDB" id="L1Q5P8"/>
<keyword evidence="10" id="KW-1185">Reference proteome</keyword>
<feature type="transmembrane region" description="Helical" evidence="7">
    <location>
        <begin position="139"/>
        <end position="164"/>
    </location>
</feature>
<dbReference type="PRINTS" id="PR01036">
    <property type="entry name" value="TCRTETB"/>
</dbReference>
<feature type="transmembrane region" description="Helical" evidence="7">
    <location>
        <begin position="440"/>
        <end position="461"/>
    </location>
</feature>
<evidence type="ECO:0000256" key="5">
    <source>
        <dbReference type="ARBA" id="ARBA00022989"/>
    </source>
</evidence>
<dbReference type="GO" id="GO:0005886">
    <property type="term" value="C:plasma membrane"/>
    <property type="evidence" value="ECO:0007669"/>
    <property type="project" value="UniProtKB-SubCell"/>
</dbReference>
<comment type="subcellular location">
    <subcellularLocation>
        <location evidence="1">Cell membrane</location>
        <topology evidence="1">Multi-pass membrane protein</topology>
    </subcellularLocation>
</comment>
<comment type="caution">
    <text evidence="9">The sequence shown here is derived from an EMBL/GenBank/DDBJ whole genome shotgun (WGS) entry which is preliminary data.</text>
</comment>
<evidence type="ECO:0000256" key="3">
    <source>
        <dbReference type="ARBA" id="ARBA00022475"/>
    </source>
</evidence>
<sequence length="470" mass="51288">MSEVKNSNKNYNVVIIAGVFLLGSFVCFLNSTFMNVALSDIMKDLDISVSTVQWLSTGYMLATGIVIPFTAFLIDKFKNRTLFFIAMGLFTIGTFIGAFATNFPMLLSARLIQGLASGIIVPLMQTVFLIIFPIEKRGFAMGIVGIVLAFAPAIGPTLSGWIINRYPWRHLFYVTAPFAIVDLILAFFLLKNVTENKDVSFDIISFIGSTIGFGALLFGFSNAGNYPWSNPNVYLALIIGIIFLIIFVWRQLSMKEPMLNLSVFKSSTFTFSTIIVMISYAALISSELILPMYLENVRGSSAFNTGLILMPGAIVMGIMNPITGKIFDRFGARYLALTGLTILTLGTFGLSFLTTTTTITYVIIVYAIRMLGISMLTMPLTTSGLNSLDKRLYAHGNAANNTLRQVAGSIGTSIIVTLMSKVSLSSGIKDPLKAQVHGMNISFASTATLTLIGLIIAFFVVKKQEPVDKN</sequence>
<feature type="transmembrane region" description="Helical" evidence="7">
    <location>
        <begin position="12"/>
        <end position="34"/>
    </location>
</feature>
<dbReference type="Pfam" id="PF07690">
    <property type="entry name" value="MFS_1"/>
    <property type="match status" value="1"/>
</dbReference>
<feature type="transmembrane region" description="Helical" evidence="7">
    <location>
        <begin position="54"/>
        <end position="74"/>
    </location>
</feature>
<feature type="transmembrane region" description="Helical" evidence="7">
    <location>
        <begin position="81"/>
        <end position="100"/>
    </location>
</feature>
<dbReference type="InterPro" id="IPR011701">
    <property type="entry name" value="MFS"/>
</dbReference>
<proteinExistence type="predicted"/>
<organism evidence="9 10">
    <name type="scientific">Clostridium celatum DSM 1785</name>
    <dbReference type="NCBI Taxonomy" id="545697"/>
    <lineage>
        <taxon>Bacteria</taxon>
        <taxon>Bacillati</taxon>
        <taxon>Bacillota</taxon>
        <taxon>Clostridia</taxon>
        <taxon>Eubacteriales</taxon>
        <taxon>Clostridiaceae</taxon>
        <taxon>Clostridium</taxon>
    </lineage>
</organism>
<evidence type="ECO:0000256" key="1">
    <source>
        <dbReference type="ARBA" id="ARBA00004651"/>
    </source>
</evidence>
<feature type="transmembrane region" description="Helical" evidence="7">
    <location>
        <begin position="302"/>
        <end position="322"/>
    </location>
</feature>
<dbReference type="CDD" id="cd17503">
    <property type="entry name" value="MFS_LmrB_MDR_like"/>
    <property type="match status" value="1"/>
</dbReference>
<evidence type="ECO:0000313" key="9">
    <source>
        <dbReference type="EMBL" id="EKY23299.1"/>
    </source>
</evidence>
<evidence type="ECO:0000256" key="6">
    <source>
        <dbReference type="ARBA" id="ARBA00023136"/>
    </source>
</evidence>
<dbReference type="STRING" id="545697.HMPREF0216_02969"/>
<dbReference type="InterPro" id="IPR020846">
    <property type="entry name" value="MFS_dom"/>
</dbReference>
<dbReference type="eggNOG" id="COG2814">
    <property type="taxonomic scope" value="Bacteria"/>
</dbReference>
<keyword evidence="2" id="KW-0813">Transport</keyword>
<feature type="domain" description="Major facilitator superfamily (MFS) profile" evidence="8">
    <location>
        <begin position="16"/>
        <end position="465"/>
    </location>
</feature>
<evidence type="ECO:0000256" key="4">
    <source>
        <dbReference type="ARBA" id="ARBA00022692"/>
    </source>
</evidence>
<evidence type="ECO:0000313" key="10">
    <source>
        <dbReference type="Proteomes" id="UP000010420"/>
    </source>
</evidence>
<feature type="transmembrane region" description="Helical" evidence="7">
    <location>
        <begin position="269"/>
        <end position="290"/>
    </location>
</feature>
<dbReference type="EMBL" id="AMEZ01000109">
    <property type="protein sequence ID" value="EKY23299.1"/>
    <property type="molecule type" value="Genomic_DNA"/>
</dbReference>
<keyword evidence="6 7" id="KW-0472">Membrane</keyword>
<dbReference type="NCBIfam" id="TIGR00711">
    <property type="entry name" value="efflux_EmrB"/>
    <property type="match status" value="1"/>
</dbReference>
<dbReference type="PATRIC" id="fig|545697.3.peg.2917"/>
<dbReference type="HOGENOM" id="CLU_000960_28_0_9"/>
<protein>
    <submittedName>
        <fullName evidence="9">Drug resistance MFS transporter, drug:H+ antiporter-2 family</fullName>
    </submittedName>
</protein>
<dbReference type="InterPro" id="IPR004638">
    <property type="entry name" value="EmrB-like"/>
</dbReference>
<keyword evidence="3" id="KW-1003">Cell membrane</keyword>
<dbReference type="Gene3D" id="1.20.1720.10">
    <property type="entry name" value="Multidrug resistance protein D"/>
    <property type="match status" value="1"/>
</dbReference>
<reference evidence="9 10" key="1">
    <citation type="submission" date="2012-05" db="EMBL/GenBank/DDBJ databases">
        <authorList>
            <person name="Weinstock G."/>
            <person name="Sodergren E."/>
            <person name="Lobos E.A."/>
            <person name="Fulton L."/>
            <person name="Fulton R."/>
            <person name="Courtney L."/>
            <person name="Fronick C."/>
            <person name="O'Laughlin M."/>
            <person name="Godfrey J."/>
            <person name="Wilson R.M."/>
            <person name="Miner T."/>
            <person name="Farmer C."/>
            <person name="Delehaunty K."/>
            <person name="Cordes M."/>
            <person name="Minx P."/>
            <person name="Tomlinson C."/>
            <person name="Chen J."/>
            <person name="Wollam A."/>
            <person name="Pepin K.H."/>
            <person name="Bhonagiri V."/>
            <person name="Zhang X."/>
            <person name="Suruliraj S."/>
            <person name="Warren W."/>
            <person name="Mitreva M."/>
            <person name="Mardis E.R."/>
            <person name="Wilson R.K."/>
        </authorList>
    </citation>
    <scope>NUCLEOTIDE SEQUENCE [LARGE SCALE GENOMIC DNA]</scope>
    <source>
        <strain evidence="9 10">DSM 1785</strain>
    </source>
</reference>
<dbReference type="PANTHER" id="PTHR42718:SF24">
    <property type="entry name" value="MAJOR FACILITATOR SUPERFAMILY (MFS) PROFILE DOMAIN-CONTAINING PROTEIN"/>
    <property type="match status" value="1"/>
</dbReference>
<gene>
    <name evidence="9" type="ORF">HMPREF0216_02969</name>
</gene>
<dbReference type="GO" id="GO:0022857">
    <property type="term" value="F:transmembrane transporter activity"/>
    <property type="evidence" value="ECO:0007669"/>
    <property type="project" value="InterPro"/>
</dbReference>
<dbReference type="PANTHER" id="PTHR42718">
    <property type="entry name" value="MAJOR FACILITATOR SUPERFAMILY MULTIDRUG TRANSPORTER MFSC"/>
    <property type="match status" value="1"/>
</dbReference>
<evidence type="ECO:0000256" key="7">
    <source>
        <dbReference type="SAM" id="Phobius"/>
    </source>
</evidence>
<name>L1Q5P8_9CLOT</name>